<dbReference type="EMBL" id="JADFTS010000061">
    <property type="protein sequence ID" value="KAF9586940.1"/>
    <property type="molecule type" value="Genomic_DNA"/>
</dbReference>
<evidence type="ECO:0000256" key="3">
    <source>
        <dbReference type="PROSITE-ProRule" id="PRU00277"/>
    </source>
</evidence>
<dbReference type="OrthoDB" id="1420814at2759"/>
<dbReference type="AlphaFoldDB" id="A0A835GSX7"/>
<sequence>LNMKLRLEDGTLVSKSEGVEFTVGDGGSFVPYFRVNASCLSLFDFSTETALFRLCNRTVTKVTNDKKVIKKIAKEGEGYGVQMKEEWLKWNGMRCSVHNNVISFVRPMNFIGKLQDGTVFRRRGMDDDELFEFKTDEVFTFCEQVVDGLDKAVMTMKKGEVVELTIAPEYGFGSSESKQESIVPQFNIIEYYTMKLSLNPLSRPVNLLNMTPTGEEEKKQSKVTKVRRNRTMRLASRKKKGLQTVEKLCTKVLELESTNVKALYRRAQTYIRWLIWTFFEIDIKKASEIDPNNGT</sequence>
<dbReference type="Proteomes" id="UP000631114">
    <property type="component" value="Unassembled WGS sequence"/>
</dbReference>
<dbReference type="InterPro" id="IPR050754">
    <property type="entry name" value="FKBP4/5/8-like"/>
</dbReference>
<evidence type="ECO:0000256" key="2">
    <source>
        <dbReference type="ARBA" id="ARBA00022803"/>
    </source>
</evidence>
<proteinExistence type="predicted"/>
<dbReference type="InterPro" id="IPR046357">
    <property type="entry name" value="PPIase_dom_sf"/>
</dbReference>
<dbReference type="InterPro" id="IPR011990">
    <property type="entry name" value="TPR-like_helical_dom_sf"/>
</dbReference>
<dbReference type="SUPFAM" id="SSF54534">
    <property type="entry name" value="FKBP-like"/>
    <property type="match status" value="1"/>
</dbReference>
<gene>
    <name evidence="5" type="ORF">IFM89_039812</name>
</gene>
<keyword evidence="3" id="KW-0697">Rotamase</keyword>
<protein>
    <recommendedName>
        <fullName evidence="3">peptidylprolyl isomerase</fullName>
        <ecNumber evidence="3">5.2.1.8</ecNumber>
    </recommendedName>
</protein>
<dbReference type="PROSITE" id="PS50059">
    <property type="entry name" value="FKBP_PPIASE"/>
    <property type="match status" value="1"/>
</dbReference>
<feature type="domain" description="PPIase FKBP-type" evidence="4">
    <location>
        <begin position="103"/>
        <end position="199"/>
    </location>
</feature>
<reference evidence="5 6" key="1">
    <citation type="submission" date="2020-10" db="EMBL/GenBank/DDBJ databases">
        <title>The Coptis chinensis genome and diversification of protoberbering-type alkaloids.</title>
        <authorList>
            <person name="Wang B."/>
            <person name="Shu S."/>
            <person name="Song C."/>
            <person name="Liu Y."/>
        </authorList>
    </citation>
    <scope>NUCLEOTIDE SEQUENCE [LARGE SCALE GENOMIC DNA]</scope>
    <source>
        <strain evidence="5">HL-2020</strain>
        <tissue evidence="5">Leaf</tissue>
    </source>
</reference>
<evidence type="ECO:0000313" key="6">
    <source>
        <dbReference type="Proteomes" id="UP000631114"/>
    </source>
</evidence>
<dbReference type="EC" id="5.2.1.8" evidence="3"/>
<keyword evidence="2" id="KW-0802">TPR repeat</keyword>
<comment type="catalytic activity">
    <reaction evidence="3">
        <text>[protein]-peptidylproline (omega=180) = [protein]-peptidylproline (omega=0)</text>
        <dbReference type="Rhea" id="RHEA:16237"/>
        <dbReference type="Rhea" id="RHEA-COMP:10747"/>
        <dbReference type="Rhea" id="RHEA-COMP:10748"/>
        <dbReference type="ChEBI" id="CHEBI:83833"/>
        <dbReference type="ChEBI" id="CHEBI:83834"/>
        <dbReference type="EC" id="5.2.1.8"/>
    </reaction>
</comment>
<evidence type="ECO:0000259" key="4">
    <source>
        <dbReference type="PROSITE" id="PS50059"/>
    </source>
</evidence>
<dbReference type="Gene3D" id="1.25.40.10">
    <property type="entry name" value="Tetratricopeptide repeat domain"/>
    <property type="match status" value="1"/>
</dbReference>
<dbReference type="PANTHER" id="PTHR46512">
    <property type="entry name" value="PEPTIDYLPROLYL ISOMERASE"/>
    <property type="match status" value="1"/>
</dbReference>
<dbReference type="PANTHER" id="PTHR46512:SF11">
    <property type="entry name" value="PEPTIDYLPROLYL ISOMERASE"/>
    <property type="match status" value="1"/>
</dbReference>
<dbReference type="InterPro" id="IPR001179">
    <property type="entry name" value="PPIase_FKBP_dom"/>
</dbReference>
<dbReference type="Pfam" id="PF00254">
    <property type="entry name" value="FKBP_C"/>
    <property type="match status" value="1"/>
</dbReference>
<evidence type="ECO:0000313" key="5">
    <source>
        <dbReference type="EMBL" id="KAF9586940.1"/>
    </source>
</evidence>
<dbReference type="GO" id="GO:0003755">
    <property type="term" value="F:peptidyl-prolyl cis-trans isomerase activity"/>
    <property type="evidence" value="ECO:0007669"/>
    <property type="project" value="UniProtKB-KW"/>
</dbReference>
<accession>A0A835GSX7</accession>
<keyword evidence="1" id="KW-0677">Repeat</keyword>
<keyword evidence="6" id="KW-1185">Reference proteome</keyword>
<dbReference type="Gene3D" id="3.10.50.40">
    <property type="match status" value="1"/>
</dbReference>
<feature type="non-terminal residue" evidence="5">
    <location>
        <position position="1"/>
    </location>
</feature>
<keyword evidence="3" id="KW-0413">Isomerase</keyword>
<comment type="caution">
    <text evidence="5">The sequence shown here is derived from an EMBL/GenBank/DDBJ whole genome shotgun (WGS) entry which is preliminary data.</text>
</comment>
<dbReference type="SUPFAM" id="SSF48452">
    <property type="entry name" value="TPR-like"/>
    <property type="match status" value="1"/>
</dbReference>
<organism evidence="5 6">
    <name type="scientific">Coptis chinensis</name>
    <dbReference type="NCBI Taxonomy" id="261450"/>
    <lineage>
        <taxon>Eukaryota</taxon>
        <taxon>Viridiplantae</taxon>
        <taxon>Streptophyta</taxon>
        <taxon>Embryophyta</taxon>
        <taxon>Tracheophyta</taxon>
        <taxon>Spermatophyta</taxon>
        <taxon>Magnoliopsida</taxon>
        <taxon>Ranunculales</taxon>
        <taxon>Ranunculaceae</taxon>
        <taxon>Coptidoideae</taxon>
        <taxon>Coptis</taxon>
    </lineage>
</organism>
<evidence type="ECO:0000256" key="1">
    <source>
        <dbReference type="ARBA" id="ARBA00022737"/>
    </source>
</evidence>
<name>A0A835GSX7_9MAGN</name>